<dbReference type="InterPro" id="IPR011701">
    <property type="entry name" value="MFS"/>
</dbReference>
<dbReference type="SUPFAM" id="SSF103473">
    <property type="entry name" value="MFS general substrate transporter"/>
    <property type="match status" value="1"/>
</dbReference>
<evidence type="ECO:0000259" key="9">
    <source>
        <dbReference type="PROSITE" id="PS50850"/>
    </source>
</evidence>
<keyword evidence="5 8" id="KW-1133">Transmembrane helix</keyword>
<protein>
    <submittedName>
        <fullName evidence="10">MFS transporter</fullName>
    </submittedName>
</protein>
<gene>
    <name evidence="10" type="ORF">EI290_13695</name>
</gene>
<evidence type="ECO:0000256" key="7">
    <source>
        <dbReference type="SAM" id="MobiDB-lite"/>
    </source>
</evidence>
<dbReference type="Proteomes" id="UP000280066">
    <property type="component" value="Unassembled WGS sequence"/>
</dbReference>
<dbReference type="Pfam" id="PF07690">
    <property type="entry name" value="MFS_1"/>
    <property type="match status" value="2"/>
</dbReference>
<evidence type="ECO:0000256" key="5">
    <source>
        <dbReference type="ARBA" id="ARBA00022989"/>
    </source>
</evidence>
<keyword evidence="11" id="KW-1185">Reference proteome</keyword>
<evidence type="ECO:0000256" key="2">
    <source>
        <dbReference type="ARBA" id="ARBA00022448"/>
    </source>
</evidence>
<sequence length="468" mass="49989">MTTPRLGLRENWPQFGLLVLVNAFVGGMVGLERTILPRLAEQEFHLVARSAILAFIVVFGLTKAVANYYAGAWANTVGRKNLLVIGWIIGLPVPLLLLWAPTWGWVIFANVLLGLNQGLAWSSTVVMKIDLAGPRQRGLAMGLNESAGYLAMAATAFASGWLATAYGLRPYPFYLGIVLAVLGLLSSLLVHDTRHHLALEAAQIPTGCPGSSLSFWDVTWRHPNLGSVTQAGLVNNLNDGMVWGLLPLLLTSKGFTLIQIGTVAAVYPAVWGLGQLLTGPLADRLCKKTLLFWGMLLQGAVLLAMLFTSSYSAFLTLATLLGAGTALVYPTFLAAVGEYAPAPQRARSVGIFRFWRDAGYALGALLTGVLADAFGLGPALAAIGGLTVVSAFSIRYRMYCLPQVSGGSITAPGCSNRERRPGSREASFTSQPHPGWGSSIWGAGTTLKNLFRLGQQLVAPTNLFSRLH</sequence>
<keyword evidence="3" id="KW-1003">Cell membrane</keyword>
<dbReference type="InterPro" id="IPR020846">
    <property type="entry name" value="MFS_dom"/>
</dbReference>
<keyword evidence="4 8" id="KW-0812">Transmembrane</keyword>
<dbReference type="PANTHER" id="PTHR23517">
    <property type="entry name" value="RESISTANCE PROTEIN MDTM, PUTATIVE-RELATED-RELATED"/>
    <property type="match status" value="1"/>
</dbReference>
<feature type="domain" description="Major facilitator superfamily (MFS) profile" evidence="9">
    <location>
        <begin position="15"/>
        <end position="402"/>
    </location>
</feature>
<comment type="caution">
    <text evidence="10">The sequence shown here is derived from an EMBL/GenBank/DDBJ whole genome shotgun (WGS) entry which is preliminary data.</text>
</comment>
<feature type="region of interest" description="Disordered" evidence="7">
    <location>
        <begin position="411"/>
        <end position="433"/>
    </location>
</feature>
<accession>A0A428JET3</accession>
<dbReference type="Gene3D" id="1.20.1250.20">
    <property type="entry name" value="MFS general substrate transporter like domains"/>
    <property type="match status" value="2"/>
</dbReference>
<evidence type="ECO:0000313" key="10">
    <source>
        <dbReference type="EMBL" id="RSK31070.1"/>
    </source>
</evidence>
<dbReference type="InterPro" id="IPR050171">
    <property type="entry name" value="MFS_Transporters"/>
</dbReference>
<feature type="transmembrane region" description="Helical" evidence="8">
    <location>
        <begin position="173"/>
        <end position="190"/>
    </location>
</feature>
<reference evidence="10 11" key="1">
    <citation type="submission" date="2018-12" db="EMBL/GenBank/DDBJ databases">
        <authorList>
            <person name="Feng G."/>
            <person name="Zhu H."/>
        </authorList>
    </citation>
    <scope>NUCLEOTIDE SEQUENCE [LARGE SCALE GENOMIC DNA]</scope>
    <source>
        <strain evidence="10 11">9PBR-2</strain>
    </source>
</reference>
<organism evidence="10 11">
    <name type="scientific">Hymenobacter metallilatus</name>
    <dbReference type="NCBI Taxonomy" id="2493666"/>
    <lineage>
        <taxon>Bacteria</taxon>
        <taxon>Pseudomonadati</taxon>
        <taxon>Bacteroidota</taxon>
        <taxon>Cytophagia</taxon>
        <taxon>Cytophagales</taxon>
        <taxon>Hymenobacteraceae</taxon>
        <taxon>Hymenobacter</taxon>
    </lineage>
</organism>
<dbReference type="PROSITE" id="PS50850">
    <property type="entry name" value="MFS"/>
    <property type="match status" value="1"/>
</dbReference>
<feature type="transmembrane region" description="Helical" evidence="8">
    <location>
        <begin position="51"/>
        <end position="70"/>
    </location>
</feature>
<dbReference type="PANTHER" id="PTHR23517:SF3">
    <property type="entry name" value="INTEGRAL MEMBRANE TRANSPORT PROTEIN"/>
    <property type="match status" value="1"/>
</dbReference>
<dbReference type="GO" id="GO:0022857">
    <property type="term" value="F:transmembrane transporter activity"/>
    <property type="evidence" value="ECO:0007669"/>
    <property type="project" value="InterPro"/>
</dbReference>
<dbReference type="AlphaFoldDB" id="A0A428JET3"/>
<feature type="transmembrane region" description="Helical" evidence="8">
    <location>
        <begin position="147"/>
        <end position="167"/>
    </location>
</feature>
<evidence type="ECO:0000256" key="3">
    <source>
        <dbReference type="ARBA" id="ARBA00022475"/>
    </source>
</evidence>
<proteinExistence type="predicted"/>
<feature type="transmembrane region" description="Helical" evidence="8">
    <location>
        <begin position="245"/>
        <end position="270"/>
    </location>
</feature>
<dbReference type="RefSeq" id="WP_125431347.1">
    <property type="nucleotide sequence ID" value="NZ_RWIS01000009.1"/>
</dbReference>
<dbReference type="GO" id="GO:0005886">
    <property type="term" value="C:plasma membrane"/>
    <property type="evidence" value="ECO:0007669"/>
    <property type="project" value="UniProtKB-SubCell"/>
</dbReference>
<dbReference type="CDD" id="cd17325">
    <property type="entry name" value="MFS_MdtG_SLC18_like"/>
    <property type="match status" value="1"/>
</dbReference>
<feature type="transmembrane region" description="Helical" evidence="8">
    <location>
        <begin position="360"/>
        <end position="389"/>
    </location>
</feature>
<dbReference type="EMBL" id="RWIS01000009">
    <property type="protein sequence ID" value="RSK31070.1"/>
    <property type="molecule type" value="Genomic_DNA"/>
</dbReference>
<feature type="transmembrane region" description="Helical" evidence="8">
    <location>
        <begin position="290"/>
        <end position="307"/>
    </location>
</feature>
<feature type="transmembrane region" description="Helical" evidence="8">
    <location>
        <begin position="12"/>
        <end position="31"/>
    </location>
</feature>
<evidence type="ECO:0000256" key="1">
    <source>
        <dbReference type="ARBA" id="ARBA00004651"/>
    </source>
</evidence>
<evidence type="ECO:0000256" key="6">
    <source>
        <dbReference type="ARBA" id="ARBA00023136"/>
    </source>
</evidence>
<evidence type="ECO:0000256" key="8">
    <source>
        <dbReference type="SAM" id="Phobius"/>
    </source>
</evidence>
<dbReference type="OrthoDB" id="9810492at2"/>
<comment type="subcellular location">
    <subcellularLocation>
        <location evidence="1">Cell membrane</location>
        <topology evidence="1">Multi-pass membrane protein</topology>
    </subcellularLocation>
</comment>
<feature type="transmembrane region" description="Helical" evidence="8">
    <location>
        <begin position="314"/>
        <end position="340"/>
    </location>
</feature>
<dbReference type="InterPro" id="IPR036259">
    <property type="entry name" value="MFS_trans_sf"/>
</dbReference>
<keyword evidence="6 8" id="KW-0472">Membrane</keyword>
<keyword evidence="2" id="KW-0813">Transport</keyword>
<name>A0A428JET3_9BACT</name>
<feature type="transmembrane region" description="Helical" evidence="8">
    <location>
        <begin position="82"/>
        <end position="99"/>
    </location>
</feature>
<evidence type="ECO:0000256" key="4">
    <source>
        <dbReference type="ARBA" id="ARBA00022692"/>
    </source>
</evidence>
<evidence type="ECO:0000313" key="11">
    <source>
        <dbReference type="Proteomes" id="UP000280066"/>
    </source>
</evidence>